<feature type="transmembrane region" description="Helical" evidence="8">
    <location>
        <begin position="71"/>
        <end position="89"/>
    </location>
</feature>
<feature type="transmembrane region" description="Helical" evidence="8">
    <location>
        <begin position="336"/>
        <end position="360"/>
    </location>
</feature>
<dbReference type="PANTHER" id="PTHR33908:SF11">
    <property type="entry name" value="MEMBRANE PROTEIN"/>
    <property type="match status" value="1"/>
</dbReference>
<gene>
    <name evidence="10" type="ORF">BJ122_10239</name>
</gene>
<dbReference type="Proteomes" id="UP000248148">
    <property type="component" value="Unassembled WGS sequence"/>
</dbReference>
<dbReference type="GO" id="GO:0016763">
    <property type="term" value="F:pentosyltransferase activity"/>
    <property type="evidence" value="ECO:0007669"/>
    <property type="project" value="TreeGrafter"/>
</dbReference>
<feature type="transmembrane region" description="Helical" evidence="8">
    <location>
        <begin position="305"/>
        <end position="324"/>
    </location>
</feature>
<proteinExistence type="predicted"/>
<keyword evidence="3 10" id="KW-0328">Glycosyltransferase</keyword>
<evidence type="ECO:0000256" key="8">
    <source>
        <dbReference type="SAM" id="Phobius"/>
    </source>
</evidence>
<dbReference type="AlphaFoldDB" id="A0A318TJL2"/>
<comment type="caution">
    <text evidence="10">The sequence shown here is derived from an EMBL/GenBank/DDBJ whole genome shotgun (WGS) entry which is preliminary data.</text>
</comment>
<feature type="domain" description="Glycosyltransferase RgtA/B/C/D-like" evidence="9">
    <location>
        <begin position="50"/>
        <end position="211"/>
    </location>
</feature>
<feature type="transmembrane region" description="Helical" evidence="8">
    <location>
        <begin position="193"/>
        <end position="213"/>
    </location>
</feature>
<protein>
    <submittedName>
        <fullName evidence="10">Dolichyl-phosphate-mannose-protein mannosyltransferase</fullName>
    </submittedName>
</protein>
<dbReference type="InterPro" id="IPR050297">
    <property type="entry name" value="LipidA_mod_glycosyltrf_83"/>
</dbReference>
<dbReference type="GO" id="GO:0005886">
    <property type="term" value="C:plasma membrane"/>
    <property type="evidence" value="ECO:0007669"/>
    <property type="project" value="UniProtKB-SubCell"/>
</dbReference>
<keyword evidence="5 8" id="KW-0812">Transmembrane</keyword>
<reference evidence="10 11" key="1">
    <citation type="submission" date="2018-06" db="EMBL/GenBank/DDBJ databases">
        <title>Genomic Encyclopedia of Archaeal and Bacterial Type Strains, Phase II (KMG-II): from individual species to whole genera.</title>
        <authorList>
            <person name="Goeker M."/>
        </authorList>
    </citation>
    <scope>NUCLEOTIDE SEQUENCE [LARGE SCALE GENOMIC DNA]</scope>
    <source>
        <strain evidence="10 11">JCM 11668</strain>
    </source>
</reference>
<evidence type="ECO:0000256" key="6">
    <source>
        <dbReference type="ARBA" id="ARBA00022989"/>
    </source>
</evidence>
<feature type="transmembrane region" description="Helical" evidence="8">
    <location>
        <begin position="128"/>
        <end position="144"/>
    </location>
</feature>
<evidence type="ECO:0000259" key="9">
    <source>
        <dbReference type="Pfam" id="PF13231"/>
    </source>
</evidence>
<dbReference type="PANTHER" id="PTHR33908">
    <property type="entry name" value="MANNOSYLTRANSFERASE YKCB-RELATED"/>
    <property type="match status" value="1"/>
</dbReference>
<comment type="subcellular location">
    <subcellularLocation>
        <location evidence="1">Cell membrane</location>
        <topology evidence="1">Multi-pass membrane protein</topology>
    </subcellularLocation>
</comment>
<evidence type="ECO:0000313" key="10">
    <source>
        <dbReference type="EMBL" id="PYF04814.1"/>
    </source>
</evidence>
<evidence type="ECO:0000256" key="4">
    <source>
        <dbReference type="ARBA" id="ARBA00022679"/>
    </source>
</evidence>
<keyword evidence="6 8" id="KW-1133">Transmembrane helix</keyword>
<keyword evidence="11" id="KW-1185">Reference proteome</keyword>
<name>A0A318TJL2_9BRAD</name>
<dbReference type="Pfam" id="PF13231">
    <property type="entry name" value="PMT_2"/>
    <property type="match status" value="1"/>
</dbReference>
<keyword evidence="7 8" id="KW-0472">Membrane</keyword>
<feature type="transmembrane region" description="Helical" evidence="8">
    <location>
        <begin position="245"/>
        <end position="264"/>
    </location>
</feature>
<feature type="transmembrane region" description="Helical" evidence="8">
    <location>
        <begin position="276"/>
        <end position="293"/>
    </location>
</feature>
<sequence length="496" mass="53990">MNDTRLVRLTALTVLGLVALRLAIAAWLPLTFDEAYYWQWSKHLAGGYYDHPPMVAVVIWLGTLIAGDTEFGVRLVSVLLGLPMSWAVFRSAQLLFGGVRIACTATLLLNVTLIAAAGTTIVTPDAPLLVASSFVLYALAQVLASGRGIWWLAVGAAVGVALLSKYTAMFFGPIILIWLLWVPKLRRWLTSPWPYLGGLLALALFSPVLWWNAEHDFVSFAKQLGRARIESFRPAYIAELIPTQFAFATPLVFILGVLGLYALARREVGATGSRTLISATVWTIVVYFAWHALHARVEANWLSPIYPAFAIAGAVAATAVPWGARMQRLVRFCANWAVPTGVLLLVLAAVQANTGVLTGFRRDASVRTVGVGFAQMAAEIEAVRVRVGASCVLADDYGNTGWLAFYLPKGTCVAQRNQRLRWVNAPEPAPELLAGKLLLVGEDQAAMLPSVQASFERIERVGVVQRKRGPLVIEDVELDLLDGAKGDVFDRSPPPY</sequence>
<dbReference type="InterPro" id="IPR038731">
    <property type="entry name" value="RgtA/B/C-like"/>
</dbReference>
<evidence type="ECO:0000256" key="3">
    <source>
        <dbReference type="ARBA" id="ARBA00022676"/>
    </source>
</evidence>
<keyword evidence="2" id="KW-1003">Cell membrane</keyword>
<evidence type="ECO:0000256" key="5">
    <source>
        <dbReference type="ARBA" id="ARBA00022692"/>
    </source>
</evidence>
<evidence type="ECO:0000313" key="11">
    <source>
        <dbReference type="Proteomes" id="UP000248148"/>
    </source>
</evidence>
<evidence type="ECO:0000256" key="1">
    <source>
        <dbReference type="ARBA" id="ARBA00004651"/>
    </source>
</evidence>
<evidence type="ECO:0000256" key="2">
    <source>
        <dbReference type="ARBA" id="ARBA00022475"/>
    </source>
</evidence>
<dbReference type="GO" id="GO:0009103">
    <property type="term" value="P:lipopolysaccharide biosynthetic process"/>
    <property type="evidence" value="ECO:0007669"/>
    <property type="project" value="UniProtKB-ARBA"/>
</dbReference>
<feature type="transmembrane region" description="Helical" evidence="8">
    <location>
        <begin position="150"/>
        <end position="181"/>
    </location>
</feature>
<dbReference type="OrthoDB" id="9811222at2"/>
<keyword evidence="4 10" id="KW-0808">Transferase</keyword>
<dbReference type="EMBL" id="QJTI01000002">
    <property type="protein sequence ID" value="PYF04814.1"/>
    <property type="molecule type" value="Genomic_DNA"/>
</dbReference>
<feature type="transmembrane region" description="Helical" evidence="8">
    <location>
        <begin position="49"/>
        <end position="66"/>
    </location>
</feature>
<evidence type="ECO:0000256" key="7">
    <source>
        <dbReference type="ARBA" id="ARBA00023136"/>
    </source>
</evidence>
<feature type="transmembrane region" description="Helical" evidence="8">
    <location>
        <begin position="95"/>
        <end position="116"/>
    </location>
</feature>
<accession>A0A318TJL2</accession>
<dbReference type="RefSeq" id="WP_110779482.1">
    <property type="nucleotide sequence ID" value="NZ_QJTI01000002.1"/>
</dbReference>
<organism evidence="10 11">
    <name type="scientific">Rhodopseudomonas faecalis</name>
    <dbReference type="NCBI Taxonomy" id="99655"/>
    <lineage>
        <taxon>Bacteria</taxon>
        <taxon>Pseudomonadati</taxon>
        <taxon>Pseudomonadota</taxon>
        <taxon>Alphaproteobacteria</taxon>
        <taxon>Hyphomicrobiales</taxon>
        <taxon>Nitrobacteraceae</taxon>
        <taxon>Rhodopseudomonas</taxon>
    </lineage>
</organism>